<organism evidence="2 3">
    <name type="scientific">Emiliania huxleyi (strain CCMP1516)</name>
    <dbReference type="NCBI Taxonomy" id="280463"/>
    <lineage>
        <taxon>Eukaryota</taxon>
        <taxon>Haptista</taxon>
        <taxon>Haptophyta</taxon>
        <taxon>Prymnesiophyceae</taxon>
        <taxon>Isochrysidales</taxon>
        <taxon>Noelaerhabdaceae</taxon>
        <taxon>Emiliania</taxon>
    </lineage>
</organism>
<accession>A0A0D3JW24</accession>
<proteinExistence type="predicted"/>
<dbReference type="KEGG" id="ehx:EMIHUDRAFT_353562"/>
<dbReference type="GeneID" id="17273255"/>
<feature type="compositionally biased region" description="Low complexity" evidence="1">
    <location>
        <begin position="16"/>
        <end position="25"/>
    </location>
</feature>
<dbReference type="RefSeq" id="XP_005780138.1">
    <property type="nucleotide sequence ID" value="XM_005780081.1"/>
</dbReference>
<feature type="region of interest" description="Disordered" evidence="1">
    <location>
        <begin position="1"/>
        <end position="46"/>
    </location>
</feature>
<dbReference type="PaxDb" id="2903-EOD27709"/>
<dbReference type="AlphaFoldDB" id="A0A0D3JW24"/>
<evidence type="ECO:0000313" key="2">
    <source>
        <dbReference type="EnsemblProtists" id="EOD27709"/>
    </source>
</evidence>
<protein>
    <submittedName>
        <fullName evidence="2">Uncharacterized protein</fullName>
    </submittedName>
</protein>
<reference evidence="2" key="2">
    <citation type="submission" date="2024-10" db="UniProtKB">
        <authorList>
            <consortium name="EnsemblProtists"/>
        </authorList>
    </citation>
    <scope>IDENTIFICATION</scope>
</reference>
<dbReference type="HOGENOM" id="CLU_2031051_0_0_1"/>
<feature type="compositionally biased region" description="Low complexity" evidence="1">
    <location>
        <begin position="35"/>
        <end position="46"/>
    </location>
</feature>
<dbReference type="EnsemblProtists" id="EOD27709">
    <property type="protein sequence ID" value="EOD27709"/>
    <property type="gene ID" value="EMIHUDRAFT_353562"/>
</dbReference>
<dbReference type="Proteomes" id="UP000013827">
    <property type="component" value="Unassembled WGS sequence"/>
</dbReference>
<evidence type="ECO:0000313" key="3">
    <source>
        <dbReference type="Proteomes" id="UP000013827"/>
    </source>
</evidence>
<keyword evidence="3" id="KW-1185">Reference proteome</keyword>
<feature type="region of interest" description="Disordered" evidence="1">
    <location>
        <begin position="76"/>
        <end position="95"/>
    </location>
</feature>
<evidence type="ECO:0000256" key="1">
    <source>
        <dbReference type="SAM" id="MobiDB-lite"/>
    </source>
</evidence>
<sequence length="122" mass="12161">MGSGPSRSAPIGGSGASADARLRPSAARRSRRSCRAFSTAASSAAAPPEELLRLKLQMPEFLRALGLKSLRFEAAGASGETATADTLPPRSSGRGERAVGCVLAAGGGGGRASESCLSSKGT</sequence>
<name>A0A0D3JW24_EMIH1</name>
<reference evidence="3" key="1">
    <citation type="journal article" date="2013" name="Nature">
        <title>Pan genome of the phytoplankton Emiliania underpins its global distribution.</title>
        <authorList>
            <person name="Read B.A."/>
            <person name="Kegel J."/>
            <person name="Klute M.J."/>
            <person name="Kuo A."/>
            <person name="Lefebvre S.C."/>
            <person name="Maumus F."/>
            <person name="Mayer C."/>
            <person name="Miller J."/>
            <person name="Monier A."/>
            <person name="Salamov A."/>
            <person name="Young J."/>
            <person name="Aguilar M."/>
            <person name="Claverie J.M."/>
            <person name="Frickenhaus S."/>
            <person name="Gonzalez K."/>
            <person name="Herman E.K."/>
            <person name="Lin Y.C."/>
            <person name="Napier J."/>
            <person name="Ogata H."/>
            <person name="Sarno A.F."/>
            <person name="Shmutz J."/>
            <person name="Schroeder D."/>
            <person name="de Vargas C."/>
            <person name="Verret F."/>
            <person name="von Dassow P."/>
            <person name="Valentin K."/>
            <person name="Van de Peer Y."/>
            <person name="Wheeler G."/>
            <person name="Dacks J.B."/>
            <person name="Delwiche C.F."/>
            <person name="Dyhrman S.T."/>
            <person name="Glockner G."/>
            <person name="John U."/>
            <person name="Richards T."/>
            <person name="Worden A.Z."/>
            <person name="Zhang X."/>
            <person name="Grigoriev I.V."/>
            <person name="Allen A.E."/>
            <person name="Bidle K."/>
            <person name="Borodovsky M."/>
            <person name="Bowler C."/>
            <person name="Brownlee C."/>
            <person name="Cock J.M."/>
            <person name="Elias M."/>
            <person name="Gladyshev V.N."/>
            <person name="Groth M."/>
            <person name="Guda C."/>
            <person name="Hadaegh A."/>
            <person name="Iglesias-Rodriguez M.D."/>
            <person name="Jenkins J."/>
            <person name="Jones B.M."/>
            <person name="Lawson T."/>
            <person name="Leese F."/>
            <person name="Lindquist E."/>
            <person name="Lobanov A."/>
            <person name="Lomsadze A."/>
            <person name="Malik S.B."/>
            <person name="Marsh M.E."/>
            <person name="Mackinder L."/>
            <person name="Mock T."/>
            <person name="Mueller-Roeber B."/>
            <person name="Pagarete A."/>
            <person name="Parker M."/>
            <person name="Probert I."/>
            <person name="Quesneville H."/>
            <person name="Raines C."/>
            <person name="Rensing S.A."/>
            <person name="Riano-Pachon D.M."/>
            <person name="Richier S."/>
            <person name="Rokitta S."/>
            <person name="Shiraiwa Y."/>
            <person name="Soanes D.M."/>
            <person name="van der Giezen M."/>
            <person name="Wahlund T.M."/>
            <person name="Williams B."/>
            <person name="Wilson W."/>
            <person name="Wolfe G."/>
            <person name="Wurch L.L."/>
        </authorList>
    </citation>
    <scope>NUCLEOTIDE SEQUENCE</scope>
</reference>